<organism evidence="2 3">
    <name type="scientific">Skermanella cutis</name>
    <dbReference type="NCBI Taxonomy" id="2775420"/>
    <lineage>
        <taxon>Bacteria</taxon>
        <taxon>Pseudomonadati</taxon>
        <taxon>Pseudomonadota</taxon>
        <taxon>Alphaproteobacteria</taxon>
        <taxon>Rhodospirillales</taxon>
        <taxon>Azospirillaceae</taxon>
        <taxon>Skermanella</taxon>
    </lineage>
</organism>
<reference evidence="2" key="1">
    <citation type="submission" date="2021-02" db="EMBL/GenBank/DDBJ databases">
        <title>Skermanella TT6 skin isolate.</title>
        <authorList>
            <person name="Lee K."/>
            <person name="Ganzorig M."/>
        </authorList>
    </citation>
    <scope>NUCLEOTIDE SEQUENCE</scope>
    <source>
        <strain evidence="2">TT6</strain>
    </source>
</reference>
<dbReference type="SUPFAM" id="SSF53254">
    <property type="entry name" value="Phosphoglycerate mutase-like"/>
    <property type="match status" value="1"/>
</dbReference>
<name>A0ABX7B184_9PROT</name>
<dbReference type="InterPro" id="IPR029033">
    <property type="entry name" value="His_PPase_superfam"/>
</dbReference>
<feature type="chain" id="PRO_5047309664" evidence="1">
    <location>
        <begin position="29"/>
        <end position="190"/>
    </location>
</feature>
<feature type="signal peptide" evidence="1">
    <location>
        <begin position="1"/>
        <end position="28"/>
    </location>
</feature>
<dbReference type="RefSeq" id="WP_201072506.1">
    <property type="nucleotide sequence ID" value="NZ_CP067420.1"/>
</dbReference>
<evidence type="ECO:0000313" key="3">
    <source>
        <dbReference type="Proteomes" id="UP000595197"/>
    </source>
</evidence>
<protein>
    <submittedName>
        <fullName evidence="2">Histidine phosphatase family protein</fullName>
    </submittedName>
</protein>
<dbReference type="Gene3D" id="3.40.50.1240">
    <property type="entry name" value="Phosphoglycerate mutase-like"/>
    <property type="match status" value="1"/>
</dbReference>
<gene>
    <name evidence="2" type="ORF">IGS68_18685</name>
</gene>
<evidence type="ECO:0000313" key="2">
    <source>
        <dbReference type="EMBL" id="QQP88077.1"/>
    </source>
</evidence>
<dbReference type="EMBL" id="CP067420">
    <property type="protein sequence ID" value="QQP88077.1"/>
    <property type="molecule type" value="Genomic_DNA"/>
</dbReference>
<keyword evidence="1" id="KW-0732">Signal</keyword>
<dbReference type="Proteomes" id="UP000595197">
    <property type="component" value="Chromosome"/>
</dbReference>
<proteinExistence type="predicted"/>
<dbReference type="CDD" id="cd07040">
    <property type="entry name" value="HP"/>
    <property type="match status" value="1"/>
</dbReference>
<accession>A0ABX7B184</accession>
<keyword evidence="3" id="KW-1185">Reference proteome</keyword>
<sequence>MLRQTILRAARRLALCLILLPAAAPARADERAAWTALEQGGHVALMRHAVTVPGVGDPPGFRLDDCATQRLLSEAGRDWARRFGAELRERGVTGARVLTSAWCRCVDTAELMDLGPVEVFEPLNSFFGTRGDGAEQTAAVRDLMAAWQGPGTLVLVTHQVNVTALTGIYPASGEVVVLRPGGEVVGRIRP</sequence>
<evidence type="ECO:0000256" key="1">
    <source>
        <dbReference type="SAM" id="SignalP"/>
    </source>
</evidence>